<dbReference type="Proteomes" id="UP000006457">
    <property type="component" value="Unassembled WGS sequence"/>
</dbReference>
<evidence type="ECO:0000313" key="10">
    <source>
        <dbReference type="Proteomes" id="UP000006457"/>
    </source>
</evidence>
<keyword evidence="5 8" id="KW-0732">Signal</keyword>
<protein>
    <submittedName>
        <fullName evidence="9">Transporter, Ompp1/FadL/TodX family</fullName>
    </submittedName>
</protein>
<dbReference type="Pfam" id="PF03349">
    <property type="entry name" value="Toluene_X"/>
    <property type="match status" value="1"/>
</dbReference>
<keyword evidence="3" id="KW-1134">Transmembrane beta strand</keyword>
<dbReference type="PANTHER" id="PTHR35093:SF3">
    <property type="entry name" value="LONG-CHAIN FATTY ACID TRANSPORT PROTEIN"/>
    <property type="match status" value="1"/>
</dbReference>
<evidence type="ECO:0000256" key="5">
    <source>
        <dbReference type="ARBA" id="ARBA00022729"/>
    </source>
</evidence>
<keyword evidence="4" id="KW-0812">Transmembrane</keyword>
<dbReference type="EMBL" id="AJSX01000041">
    <property type="protein sequence ID" value="EIJ67736.1"/>
    <property type="molecule type" value="Genomic_DNA"/>
</dbReference>
<keyword evidence="7" id="KW-0998">Cell outer membrane</keyword>
<name>I3D7P3_9PAST</name>
<evidence type="ECO:0000256" key="8">
    <source>
        <dbReference type="SAM" id="SignalP"/>
    </source>
</evidence>
<dbReference type="eggNOG" id="COG2067">
    <property type="taxonomic scope" value="Bacteria"/>
</dbReference>
<dbReference type="PANTHER" id="PTHR35093">
    <property type="entry name" value="OUTER MEMBRANE PROTEIN NMB0088-RELATED"/>
    <property type="match status" value="1"/>
</dbReference>
<sequence length="446" mass="48537">MKITMKKTLLSVSILFASNQASAAAFQLAELSTSGLGRAYSGEAAIADNAAVVATNPALMSKFKTMQFSAGSVYVHSRVRMEGPVTAKLAGATLAKESANKESVVPGSSVPNMYFLAPLNDKFAVGGGMNVNFGLKSEYADDYNAGVFGGTTDLTALNLNLSGSYRITEGFSAGLGINAVYASAEVERRAGIIDTALSNAMQSPAVRAALSNSTEKTTVLTHLQDKAAWAFGWNAGLMYEINERNRFGLAYHSKIDIDFKDRNALSYKQTATGIGPYVAEGGLVLKLPAYWEFSGFHQLTDKFAVHYSYKYTEWKRFKNLHATYTDGQLAFHKDENYRNNSRIALGATYDVNEQLTVRAGIAYDEAAATRKHASASIPDTNRTWYSVGATYKFTPNLAVDLGFAHLRGKRLNFTEEQTIAGLLNVKAEYHSKARANLYGLNINYSF</sequence>
<keyword evidence="6" id="KW-0472">Membrane</keyword>
<dbReference type="SUPFAM" id="SSF56935">
    <property type="entry name" value="Porins"/>
    <property type="match status" value="1"/>
</dbReference>
<comment type="subcellular location">
    <subcellularLocation>
        <location evidence="1">Cell outer membrane</location>
        <topology evidence="1">Multi-pass membrane protein</topology>
    </subcellularLocation>
</comment>
<organism evidence="9 10">
    <name type="scientific">Pasteurella bettyae CCUG 2042</name>
    <dbReference type="NCBI Taxonomy" id="1095749"/>
    <lineage>
        <taxon>Bacteria</taxon>
        <taxon>Pseudomonadati</taxon>
        <taxon>Pseudomonadota</taxon>
        <taxon>Gammaproteobacteria</taxon>
        <taxon>Pasteurellales</taxon>
        <taxon>Pasteurellaceae</taxon>
        <taxon>Pasteurella</taxon>
    </lineage>
</organism>
<comment type="similarity">
    <text evidence="2">Belongs to the OmpP1/FadL family.</text>
</comment>
<evidence type="ECO:0000256" key="6">
    <source>
        <dbReference type="ARBA" id="ARBA00023136"/>
    </source>
</evidence>
<evidence type="ECO:0000256" key="2">
    <source>
        <dbReference type="ARBA" id="ARBA00008163"/>
    </source>
</evidence>
<evidence type="ECO:0000313" key="9">
    <source>
        <dbReference type="EMBL" id="EIJ67736.1"/>
    </source>
</evidence>
<dbReference type="PATRIC" id="fig|1095749.3.peg.1887"/>
<proteinExistence type="inferred from homology"/>
<dbReference type="GO" id="GO:0009279">
    <property type="term" value="C:cell outer membrane"/>
    <property type="evidence" value="ECO:0007669"/>
    <property type="project" value="UniProtKB-SubCell"/>
</dbReference>
<dbReference type="GO" id="GO:0015483">
    <property type="term" value="F:long-chain fatty acid transporting porin activity"/>
    <property type="evidence" value="ECO:0007669"/>
    <property type="project" value="TreeGrafter"/>
</dbReference>
<dbReference type="InterPro" id="IPR005017">
    <property type="entry name" value="OMPP1/FadL/TodX"/>
</dbReference>
<dbReference type="Gene3D" id="2.40.160.60">
    <property type="entry name" value="Outer membrane protein transport protein (OMPP1/FadL/TodX)"/>
    <property type="match status" value="1"/>
</dbReference>
<evidence type="ECO:0000256" key="7">
    <source>
        <dbReference type="ARBA" id="ARBA00023237"/>
    </source>
</evidence>
<evidence type="ECO:0000256" key="1">
    <source>
        <dbReference type="ARBA" id="ARBA00004571"/>
    </source>
</evidence>
<evidence type="ECO:0000256" key="3">
    <source>
        <dbReference type="ARBA" id="ARBA00022452"/>
    </source>
</evidence>
<dbReference type="OrthoDB" id="19849at2"/>
<comment type="caution">
    <text evidence="9">The sequence shown here is derived from an EMBL/GenBank/DDBJ whole genome shotgun (WGS) entry which is preliminary data.</text>
</comment>
<feature type="chain" id="PRO_5003669542" evidence="8">
    <location>
        <begin position="24"/>
        <end position="446"/>
    </location>
</feature>
<gene>
    <name evidence="9" type="ORF">HMPREF1052_0588</name>
</gene>
<evidence type="ECO:0000256" key="4">
    <source>
        <dbReference type="ARBA" id="ARBA00022692"/>
    </source>
</evidence>
<keyword evidence="10" id="KW-1185">Reference proteome</keyword>
<feature type="signal peptide" evidence="8">
    <location>
        <begin position="1"/>
        <end position="23"/>
    </location>
</feature>
<reference evidence="9 10" key="1">
    <citation type="submission" date="2012-03" db="EMBL/GenBank/DDBJ databases">
        <authorList>
            <person name="Harkins D.M."/>
            <person name="Madupu R."/>
            <person name="Durkin A.S."/>
            <person name="Torralba M."/>
            <person name="Methe B."/>
            <person name="Sutton G.G."/>
            <person name="Nelson K.E."/>
        </authorList>
    </citation>
    <scope>NUCLEOTIDE SEQUENCE [LARGE SCALE GENOMIC DNA]</scope>
    <source>
        <strain evidence="9 10">CCUG 2042</strain>
    </source>
</reference>
<accession>I3D7P3</accession>
<dbReference type="AlphaFoldDB" id="I3D7P3"/>